<gene>
    <name evidence="8" type="ORF">CVT25_004320</name>
</gene>
<feature type="region of interest" description="Disordered" evidence="6">
    <location>
        <begin position="149"/>
        <end position="182"/>
    </location>
</feature>
<keyword evidence="9" id="KW-1185">Reference proteome</keyword>
<keyword evidence="2" id="KW-0677">Repeat</keyword>
<evidence type="ECO:0000256" key="6">
    <source>
        <dbReference type="SAM" id="MobiDB-lite"/>
    </source>
</evidence>
<dbReference type="InterPro" id="IPR036855">
    <property type="entry name" value="Znf_CCCH_sf"/>
</dbReference>
<feature type="zinc finger region" description="C3H1-type" evidence="5">
    <location>
        <begin position="10"/>
        <end position="38"/>
    </location>
</feature>
<feature type="compositionally biased region" description="Acidic residues" evidence="6">
    <location>
        <begin position="315"/>
        <end position="327"/>
    </location>
</feature>
<evidence type="ECO:0000259" key="7">
    <source>
        <dbReference type="PROSITE" id="PS50103"/>
    </source>
</evidence>
<dbReference type="PROSITE" id="PS50103">
    <property type="entry name" value="ZF_C3H1"/>
    <property type="match status" value="3"/>
</dbReference>
<dbReference type="AlphaFoldDB" id="A0A409XPW2"/>
<feature type="compositionally biased region" description="Basic and acidic residues" evidence="6">
    <location>
        <begin position="284"/>
        <end position="294"/>
    </location>
</feature>
<feature type="domain" description="C3H1-type" evidence="7">
    <location>
        <begin position="243"/>
        <end position="271"/>
    </location>
</feature>
<keyword evidence="1 5" id="KW-0479">Metal-binding</keyword>
<name>A0A409XPW2_PSICY</name>
<feature type="zinc finger region" description="C3H1-type" evidence="5">
    <location>
        <begin position="47"/>
        <end position="74"/>
    </location>
</feature>
<evidence type="ECO:0000256" key="5">
    <source>
        <dbReference type="PROSITE-ProRule" id="PRU00723"/>
    </source>
</evidence>
<comment type="caution">
    <text evidence="8">The sequence shown here is derived from an EMBL/GenBank/DDBJ whole genome shotgun (WGS) entry which is preliminary data.</text>
</comment>
<dbReference type="Proteomes" id="UP000283269">
    <property type="component" value="Unassembled WGS sequence"/>
</dbReference>
<evidence type="ECO:0000256" key="1">
    <source>
        <dbReference type="ARBA" id="ARBA00022723"/>
    </source>
</evidence>
<dbReference type="PANTHER" id="PTHR12547">
    <property type="entry name" value="CCCH ZINC FINGER/TIS11-RELATED"/>
    <property type="match status" value="1"/>
</dbReference>
<dbReference type="Pfam" id="PF18044">
    <property type="entry name" value="zf-CCCH_4"/>
    <property type="match status" value="1"/>
</dbReference>
<dbReference type="STRING" id="93625.A0A409XPW2"/>
<protein>
    <recommendedName>
        <fullName evidence="7">C3H1-type domain-containing protein</fullName>
    </recommendedName>
</protein>
<dbReference type="EMBL" id="NHYD01000963">
    <property type="protein sequence ID" value="PPQ92832.1"/>
    <property type="molecule type" value="Genomic_DNA"/>
</dbReference>
<evidence type="ECO:0000256" key="3">
    <source>
        <dbReference type="ARBA" id="ARBA00022771"/>
    </source>
</evidence>
<evidence type="ECO:0000256" key="2">
    <source>
        <dbReference type="ARBA" id="ARBA00022737"/>
    </source>
</evidence>
<dbReference type="InterPro" id="IPR000571">
    <property type="entry name" value="Znf_CCCH"/>
</dbReference>
<dbReference type="Gene3D" id="3.30.1370.210">
    <property type="match status" value="1"/>
</dbReference>
<dbReference type="Gene3D" id="4.10.1000.10">
    <property type="entry name" value="Zinc finger, CCCH-type"/>
    <property type="match status" value="1"/>
</dbReference>
<feature type="zinc finger region" description="C3H1-type" evidence="5">
    <location>
        <begin position="243"/>
        <end position="271"/>
    </location>
</feature>
<dbReference type="InterPro" id="IPR045877">
    <property type="entry name" value="ZFP36-like"/>
</dbReference>
<dbReference type="SUPFAM" id="SSF90229">
    <property type="entry name" value="CCCH zinc finger"/>
    <property type="match status" value="2"/>
</dbReference>
<evidence type="ECO:0000313" key="8">
    <source>
        <dbReference type="EMBL" id="PPQ92832.1"/>
    </source>
</evidence>
<accession>A0A409XPW2</accession>
<sequence>MSRKSQSQKKRHTKPCKYFQYNKCPHPADVCDFAHVIVNPVIPFPVDSNSAYCRYYYAGHCANGALCRFRHGPEVPTASLDAATGSMHEWSGSTVDATILKSPPVTANYASFAQSWPYSPLRPSSFPPGDSISFTLSARSRDSVDTVSTTISSSSLESDDIVTDDPQYQEHHHSHQSQVRVTDDSPVIHVPPFLPMSYINPAGGLTPTHGYEFTYNGMPDLLKMTIPFKSRSSKSSLKHKSIKYKTKPCKFFPTERGCPNGTACTFIHDEPNSRVSSPPPPKAVSEKEGGEGRKNFVPIPWRVIGGGVRVGIQKDEDEDDPISDTDDACYPPESSVTLAPIKSDTTYRPRSNSIPSTPSITQVRVDHLFSAESPGGL</sequence>
<keyword evidence="4 5" id="KW-0862">Zinc</keyword>
<dbReference type="GO" id="GO:0003729">
    <property type="term" value="F:mRNA binding"/>
    <property type="evidence" value="ECO:0007669"/>
    <property type="project" value="InterPro"/>
</dbReference>
<keyword evidence="3 5" id="KW-0863">Zinc-finger</keyword>
<feature type="domain" description="C3H1-type" evidence="7">
    <location>
        <begin position="47"/>
        <end position="74"/>
    </location>
</feature>
<proteinExistence type="predicted"/>
<feature type="region of interest" description="Disordered" evidence="6">
    <location>
        <begin position="269"/>
        <end position="298"/>
    </location>
</feature>
<evidence type="ECO:0000313" key="9">
    <source>
        <dbReference type="Proteomes" id="UP000283269"/>
    </source>
</evidence>
<reference evidence="8 9" key="1">
    <citation type="journal article" date="2018" name="Evol. Lett.">
        <title>Horizontal gene cluster transfer increased hallucinogenic mushroom diversity.</title>
        <authorList>
            <person name="Reynolds H.T."/>
            <person name="Vijayakumar V."/>
            <person name="Gluck-Thaler E."/>
            <person name="Korotkin H.B."/>
            <person name="Matheny P.B."/>
            <person name="Slot J.C."/>
        </authorList>
    </citation>
    <scope>NUCLEOTIDE SEQUENCE [LARGE SCALE GENOMIC DNA]</scope>
    <source>
        <strain evidence="8 9">2631</strain>
    </source>
</reference>
<dbReference type="InParanoid" id="A0A409XPW2"/>
<dbReference type="PANTHER" id="PTHR12547:SF18">
    <property type="entry name" value="PROTEIN TIS11"/>
    <property type="match status" value="1"/>
</dbReference>
<dbReference type="OrthoDB" id="411372at2759"/>
<feature type="compositionally biased region" description="Polar residues" evidence="6">
    <location>
        <begin position="343"/>
        <end position="359"/>
    </location>
</feature>
<dbReference type="SMART" id="SM00356">
    <property type="entry name" value="ZnF_C3H1"/>
    <property type="match status" value="3"/>
</dbReference>
<dbReference type="GO" id="GO:0008270">
    <property type="term" value="F:zinc ion binding"/>
    <property type="evidence" value="ECO:0007669"/>
    <property type="project" value="UniProtKB-KW"/>
</dbReference>
<evidence type="ECO:0000256" key="4">
    <source>
        <dbReference type="ARBA" id="ARBA00022833"/>
    </source>
</evidence>
<organism evidence="8 9">
    <name type="scientific">Psilocybe cyanescens</name>
    <dbReference type="NCBI Taxonomy" id="93625"/>
    <lineage>
        <taxon>Eukaryota</taxon>
        <taxon>Fungi</taxon>
        <taxon>Dikarya</taxon>
        <taxon>Basidiomycota</taxon>
        <taxon>Agaricomycotina</taxon>
        <taxon>Agaricomycetes</taxon>
        <taxon>Agaricomycetidae</taxon>
        <taxon>Agaricales</taxon>
        <taxon>Agaricineae</taxon>
        <taxon>Strophariaceae</taxon>
        <taxon>Psilocybe</taxon>
    </lineage>
</organism>
<feature type="domain" description="C3H1-type" evidence="7">
    <location>
        <begin position="10"/>
        <end position="38"/>
    </location>
</feature>
<dbReference type="InterPro" id="IPR041367">
    <property type="entry name" value="Znf-CCCH_4"/>
</dbReference>
<feature type="region of interest" description="Disordered" evidence="6">
    <location>
        <begin position="313"/>
        <end position="359"/>
    </location>
</feature>